<comment type="caution">
    <text evidence="4">The sequence shown here is derived from an EMBL/GenBank/DDBJ whole genome shotgun (WGS) entry which is preliminary data.</text>
</comment>
<feature type="region of interest" description="Disordered" evidence="2">
    <location>
        <begin position="83"/>
        <end position="113"/>
    </location>
</feature>
<evidence type="ECO:0000313" key="4">
    <source>
        <dbReference type="EMBL" id="CAJ1952368.1"/>
    </source>
</evidence>
<feature type="region of interest" description="Disordered" evidence="2">
    <location>
        <begin position="1"/>
        <end position="41"/>
    </location>
</feature>
<dbReference type="InterPro" id="IPR007529">
    <property type="entry name" value="Znf_HIT"/>
</dbReference>
<feature type="compositionally biased region" description="Basic residues" evidence="2">
    <location>
        <begin position="15"/>
        <end position="34"/>
    </location>
</feature>
<protein>
    <recommendedName>
        <fullName evidence="3">HIT-type domain-containing protein</fullName>
    </recommendedName>
</protein>
<accession>A0AAD2FT69</accession>
<feature type="region of interest" description="Disordered" evidence="2">
    <location>
        <begin position="241"/>
        <end position="291"/>
    </location>
</feature>
<sequence>MAQQYPAQKPSQPFQRKRNGNGRNFNHNRKRQRNQKTPAEEKPKISCIICAVEEPKYKCPKCTARYCTVACCKKHKEVCPGIPGNSTATSYDTASKAESSSSPSIPTTSKSKYTNSLDMEQTMAQCVAKRQEQLESENYQDDDDDSIDEGWKITEEMKQALFHSEWLRDELQDGGLRLLIGQVVSIPHGPRKHQVLQEIKERYPSFGVFVDKLLYLTGVLEEEDDKATILSKEVLEADWTEEGMRPTLALKTKEKKKMPVFEPVSQSSSSEEEDSSGSEEDDSSSSEEESD</sequence>
<evidence type="ECO:0000259" key="3">
    <source>
        <dbReference type="PROSITE" id="PS51083"/>
    </source>
</evidence>
<dbReference type="CDD" id="cd23024">
    <property type="entry name" value="zf-HIT_ZNHIT2-3"/>
    <property type="match status" value="1"/>
</dbReference>
<dbReference type="Proteomes" id="UP001295423">
    <property type="component" value="Unassembled WGS sequence"/>
</dbReference>
<gene>
    <name evidence="4" type="ORF">CYCCA115_LOCUS13518</name>
</gene>
<dbReference type="EMBL" id="CAKOGP040001803">
    <property type="protein sequence ID" value="CAJ1952368.1"/>
    <property type="molecule type" value="Genomic_DNA"/>
</dbReference>
<feature type="compositionally biased region" description="Polar residues" evidence="2">
    <location>
        <begin position="1"/>
        <end position="14"/>
    </location>
</feature>
<reference evidence="4" key="1">
    <citation type="submission" date="2023-08" db="EMBL/GenBank/DDBJ databases">
        <authorList>
            <person name="Audoor S."/>
            <person name="Bilcke G."/>
        </authorList>
    </citation>
    <scope>NUCLEOTIDE SEQUENCE</scope>
</reference>
<name>A0AAD2FT69_9STRA</name>
<feature type="compositionally biased region" description="Acidic residues" evidence="2">
    <location>
        <begin position="270"/>
        <end position="291"/>
    </location>
</feature>
<organism evidence="4 5">
    <name type="scientific">Cylindrotheca closterium</name>
    <dbReference type="NCBI Taxonomy" id="2856"/>
    <lineage>
        <taxon>Eukaryota</taxon>
        <taxon>Sar</taxon>
        <taxon>Stramenopiles</taxon>
        <taxon>Ochrophyta</taxon>
        <taxon>Bacillariophyta</taxon>
        <taxon>Bacillariophyceae</taxon>
        <taxon>Bacillariophycidae</taxon>
        <taxon>Bacillariales</taxon>
        <taxon>Bacillariaceae</taxon>
        <taxon>Cylindrotheca</taxon>
    </lineage>
</organism>
<dbReference type="Gene3D" id="3.30.60.190">
    <property type="match status" value="1"/>
</dbReference>
<feature type="compositionally biased region" description="Low complexity" evidence="2">
    <location>
        <begin position="90"/>
        <end position="113"/>
    </location>
</feature>
<evidence type="ECO:0000256" key="1">
    <source>
        <dbReference type="PROSITE-ProRule" id="PRU00453"/>
    </source>
</evidence>
<dbReference type="PROSITE" id="PS51083">
    <property type="entry name" value="ZF_HIT"/>
    <property type="match status" value="1"/>
</dbReference>
<keyword evidence="5" id="KW-1185">Reference proteome</keyword>
<dbReference type="GO" id="GO:0008270">
    <property type="term" value="F:zinc ion binding"/>
    <property type="evidence" value="ECO:0007669"/>
    <property type="project" value="UniProtKB-UniRule"/>
</dbReference>
<feature type="domain" description="HIT-type" evidence="3">
    <location>
        <begin position="47"/>
        <end position="79"/>
    </location>
</feature>
<evidence type="ECO:0000313" key="5">
    <source>
        <dbReference type="Proteomes" id="UP001295423"/>
    </source>
</evidence>
<proteinExistence type="predicted"/>
<keyword evidence="1" id="KW-0863">Zinc-finger</keyword>
<keyword evidence="1" id="KW-0862">Zinc</keyword>
<keyword evidence="1" id="KW-0479">Metal-binding</keyword>
<dbReference type="SUPFAM" id="SSF144232">
    <property type="entry name" value="HIT/MYND zinc finger-like"/>
    <property type="match status" value="1"/>
</dbReference>
<evidence type="ECO:0000256" key="2">
    <source>
        <dbReference type="SAM" id="MobiDB-lite"/>
    </source>
</evidence>
<dbReference type="AlphaFoldDB" id="A0AAD2FT69"/>